<dbReference type="AlphaFoldDB" id="A0A9X0A0W9"/>
<organism evidence="1 2">
    <name type="scientific">Desmophyllum pertusum</name>
    <dbReference type="NCBI Taxonomy" id="174260"/>
    <lineage>
        <taxon>Eukaryota</taxon>
        <taxon>Metazoa</taxon>
        <taxon>Cnidaria</taxon>
        <taxon>Anthozoa</taxon>
        <taxon>Hexacorallia</taxon>
        <taxon>Scleractinia</taxon>
        <taxon>Caryophylliina</taxon>
        <taxon>Caryophylliidae</taxon>
        <taxon>Desmophyllum</taxon>
    </lineage>
</organism>
<comment type="caution">
    <text evidence="1">The sequence shown here is derived from an EMBL/GenBank/DDBJ whole genome shotgun (WGS) entry which is preliminary data.</text>
</comment>
<gene>
    <name evidence="1" type="ORF">OS493_018487</name>
</gene>
<name>A0A9X0A0W9_9CNID</name>
<reference evidence="1" key="1">
    <citation type="submission" date="2023-01" db="EMBL/GenBank/DDBJ databases">
        <title>Genome assembly of the deep-sea coral Lophelia pertusa.</title>
        <authorList>
            <person name="Herrera S."/>
            <person name="Cordes E."/>
        </authorList>
    </citation>
    <scope>NUCLEOTIDE SEQUENCE</scope>
    <source>
        <strain evidence="1">USNM1676648</strain>
        <tissue evidence="1">Polyp</tissue>
    </source>
</reference>
<dbReference type="Proteomes" id="UP001163046">
    <property type="component" value="Unassembled WGS sequence"/>
</dbReference>
<keyword evidence="2" id="KW-1185">Reference proteome</keyword>
<sequence>MHQPLHSVQTPHTRRCRKKCQGIAVSLASSLPKISSTGVDQLPGVEQIKNDINNHGIGETKKRNQVFNVNEHGTTISRCKDDGNNVPTMHKTCVLVKECLCPGSLGGLCHL</sequence>
<protein>
    <submittedName>
        <fullName evidence="1">Uncharacterized protein</fullName>
    </submittedName>
</protein>
<evidence type="ECO:0000313" key="2">
    <source>
        <dbReference type="Proteomes" id="UP001163046"/>
    </source>
</evidence>
<evidence type="ECO:0000313" key="1">
    <source>
        <dbReference type="EMBL" id="KAJ7391441.1"/>
    </source>
</evidence>
<proteinExistence type="predicted"/>
<dbReference type="EMBL" id="MU825406">
    <property type="protein sequence ID" value="KAJ7391441.1"/>
    <property type="molecule type" value="Genomic_DNA"/>
</dbReference>
<accession>A0A9X0A0W9</accession>